<feature type="compositionally biased region" description="Low complexity" evidence="1">
    <location>
        <begin position="148"/>
        <end position="158"/>
    </location>
</feature>
<evidence type="ECO:0000313" key="3">
    <source>
        <dbReference type="Proteomes" id="UP000015100"/>
    </source>
</evidence>
<dbReference type="HOGENOM" id="CLU_035920_0_0_1"/>
<proteinExistence type="predicted"/>
<evidence type="ECO:0008006" key="4">
    <source>
        <dbReference type="Google" id="ProtNLM"/>
    </source>
</evidence>
<dbReference type="AlphaFoldDB" id="S8BNE3"/>
<sequence length="509" mass="58249">MYLMESPQQCGDAGMQPSTLLSLPEELLESICQIILDSRPTYSFNWQQPVVSLSYLSRTSKKIYRIATPVLYSTFDTRHVHKVQSQIYAKFLRTLFERPHLAKQVRRMYLKALYFRLADFEEYQQLCLALADSLGLAISRSIHDTYRSSFQGSSSDGGYSDEDDEPEVPSAVPFQSTVLGYYEYATLVQLLIALVPNLRVLYFEAREVECTDRRMGGSFIFLEELAKTGRASLLHLEEFAFSHNNSDPITFDYIHGILDLSPNIRSILAEPCDDPVDYHSDKPIGIQNVTSLKISGCLSKEGLRTIVSSRRSLEVFEHTHHTKYTDPDPPPMTPREAIEILDLHKHFLRVLKLDLRFRNNHRLDGRCKFCFEGHQIVTLKGFSQLESFEVDGSSILFPQKDDNNYHTEVLVNMLPRSIRCLSLQEVQKEGAANAITLLEHRSAFPFLNKLILFGNLLYSPLSPDPVTFPEHELEVLRQLTRAAGITFLKPSFPRSDSSFQAARHELEEW</sequence>
<keyword evidence="3" id="KW-1185">Reference proteome</keyword>
<comment type="caution">
    <text evidence="2">The sequence shown here is derived from an EMBL/GenBank/DDBJ whole genome shotgun (WGS) entry which is preliminary data.</text>
</comment>
<evidence type="ECO:0000313" key="2">
    <source>
        <dbReference type="EMBL" id="EPS40983.1"/>
    </source>
</evidence>
<protein>
    <recommendedName>
        <fullName evidence="4">F-box domain-containing protein</fullName>
    </recommendedName>
</protein>
<dbReference type="eggNOG" id="ENOG502SM5Z">
    <property type="taxonomic scope" value="Eukaryota"/>
</dbReference>
<feature type="region of interest" description="Disordered" evidence="1">
    <location>
        <begin position="148"/>
        <end position="169"/>
    </location>
</feature>
<evidence type="ECO:0000256" key="1">
    <source>
        <dbReference type="SAM" id="MobiDB-lite"/>
    </source>
</evidence>
<gene>
    <name evidence="2" type="ORF">H072_5127</name>
</gene>
<reference evidence="2 3" key="1">
    <citation type="journal article" date="2013" name="PLoS Genet.">
        <title>Genomic mechanisms accounting for the adaptation to parasitism in nematode-trapping fungi.</title>
        <authorList>
            <person name="Meerupati T."/>
            <person name="Andersson K.M."/>
            <person name="Friman E."/>
            <person name="Kumar D."/>
            <person name="Tunlid A."/>
            <person name="Ahren D."/>
        </authorList>
    </citation>
    <scope>NUCLEOTIDE SEQUENCE [LARGE SCALE GENOMIC DNA]</scope>
    <source>
        <strain evidence="2 3">CBS 200.50</strain>
    </source>
</reference>
<organism evidence="2 3">
    <name type="scientific">Dactylellina haptotyla (strain CBS 200.50)</name>
    <name type="common">Nematode-trapping fungus</name>
    <name type="synonym">Monacrosporium haptotylum</name>
    <dbReference type="NCBI Taxonomy" id="1284197"/>
    <lineage>
        <taxon>Eukaryota</taxon>
        <taxon>Fungi</taxon>
        <taxon>Dikarya</taxon>
        <taxon>Ascomycota</taxon>
        <taxon>Pezizomycotina</taxon>
        <taxon>Orbiliomycetes</taxon>
        <taxon>Orbiliales</taxon>
        <taxon>Orbiliaceae</taxon>
        <taxon>Dactylellina</taxon>
    </lineage>
</organism>
<dbReference type="Proteomes" id="UP000015100">
    <property type="component" value="Unassembled WGS sequence"/>
</dbReference>
<name>S8BNE3_DACHA</name>
<dbReference type="OrthoDB" id="2520703at2759"/>
<dbReference type="OMA" id="AHEVYCD"/>
<accession>S8BNE3</accession>
<reference evidence="3" key="2">
    <citation type="submission" date="2013-04" db="EMBL/GenBank/DDBJ databases">
        <title>Genomic mechanisms accounting for the adaptation to parasitism in nematode-trapping fungi.</title>
        <authorList>
            <person name="Ahren D.G."/>
        </authorList>
    </citation>
    <scope>NUCLEOTIDE SEQUENCE [LARGE SCALE GENOMIC DNA]</scope>
    <source>
        <strain evidence="3">CBS 200.50</strain>
    </source>
</reference>
<dbReference type="EMBL" id="AQGS01000267">
    <property type="protein sequence ID" value="EPS40983.1"/>
    <property type="molecule type" value="Genomic_DNA"/>
</dbReference>
<dbReference type="STRING" id="1284197.S8BNE3"/>